<comment type="caution">
    <text evidence="1">The sequence shown here is derived from an EMBL/GenBank/DDBJ whole genome shotgun (WGS) entry which is preliminary data.</text>
</comment>
<keyword evidence="2" id="KW-1185">Reference proteome</keyword>
<organism evidence="1 2">
    <name type="scientific">Cichorium intybus</name>
    <name type="common">Chicory</name>
    <dbReference type="NCBI Taxonomy" id="13427"/>
    <lineage>
        <taxon>Eukaryota</taxon>
        <taxon>Viridiplantae</taxon>
        <taxon>Streptophyta</taxon>
        <taxon>Embryophyta</taxon>
        <taxon>Tracheophyta</taxon>
        <taxon>Spermatophyta</taxon>
        <taxon>Magnoliopsida</taxon>
        <taxon>eudicotyledons</taxon>
        <taxon>Gunneridae</taxon>
        <taxon>Pentapetalae</taxon>
        <taxon>asterids</taxon>
        <taxon>campanulids</taxon>
        <taxon>Asterales</taxon>
        <taxon>Asteraceae</taxon>
        <taxon>Cichorioideae</taxon>
        <taxon>Cichorieae</taxon>
        <taxon>Cichoriinae</taxon>
        <taxon>Cichorium</taxon>
    </lineage>
</organism>
<accession>A0ACB9GBT0</accession>
<dbReference type="Proteomes" id="UP001055811">
    <property type="component" value="Linkage Group LG02"/>
</dbReference>
<reference evidence="1 2" key="2">
    <citation type="journal article" date="2022" name="Mol. Ecol. Resour.">
        <title>The genomes of chicory, endive, great burdock and yacon provide insights into Asteraceae paleo-polyploidization history and plant inulin production.</title>
        <authorList>
            <person name="Fan W."/>
            <person name="Wang S."/>
            <person name="Wang H."/>
            <person name="Wang A."/>
            <person name="Jiang F."/>
            <person name="Liu H."/>
            <person name="Zhao H."/>
            <person name="Xu D."/>
            <person name="Zhang Y."/>
        </authorList>
    </citation>
    <scope>NUCLEOTIDE SEQUENCE [LARGE SCALE GENOMIC DNA]</scope>
    <source>
        <strain evidence="2">cv. Punajuju</strain>
        <tissue evidence="1">Leaves</tissue>
    </source>
</reference>
<evidence type="ECO:0000313" key="2">
    <source>
        <dbReference type="Proteomes" id="UP001055811"/>
    </source>
</evidence>
<protein>
    <submittedName>
        <fullName evidence="1">Uncharacterized protein</fullName>
    </submittedName>
</protein>
<sequence length="378" mass="43558">MNNSPEKRFASDVSLLPYDLIFKILLLLPAKDLLKLTLVCKTWRTLINSPNFIEAHTTRCETVVTFLKQFSESHPNTFNIDANNNQFTLFDPNPPQKQKLQIYLMEFKHKTATITDPNISGFREILATCNGLILATNKTGTLLILNPTTRKLLQLKSGTIVPNRNESYGFVFTPKTQQYKAVHVFRDESGHIDTEILSLSTMSWTACRVPSFGLFRDFTHKPVSASGVVYWLPGTQNVNYIVSMDTDTEKFARINLPVTATGMNDRLIENRGFLNFVAQMTVYRIQLWTLKRAECEEIWVKKCTINMDYDITGLVPLFMTKNGRFLVFKMWREAIYEYDIEEEEMGKVVVDGDRNFNYKMAFPHMNTLALWSNLGPLW</sequence>
<reference evidence="2" key="1">
    <citation type="journal article" date="2022" name="Mol. Ecol. Resour.">
        <title>The genomes of chicory, endive, great burdock and yacon provide insights into Asteraceae palaeo-polyploidization history and plant inulin production.</title>
        <authorList>
            <person name="Fan W."/>
            <person name="Wang S."/>
            <person name="Wang H."/>
            <person name="Wang A."/>
            <person name="Jiang F."/>
            <person name="Liu H."/>
            <person name="Zhao H."/>
            <person name="Xu D."/>
            <person name="Zhang Y."/>
        </authorList>
    </citation>
    <scope>NUCLEOTIDE SEQUENCE [LARGE SCALE GENOMIC DNA]</scope>
    <source>
        <strain evidence="2">cv. Punajuju</strain>
    </source>
</reference>
<evidence type="ECO:0000313" key="1">
    <source>
        <dbReference type="EMBL" id="KAI3780500.1"/>
    </source>
</evidence>
<name>A0ACB9GBT0_CICIN</name>
<gene>
    <name evidence="1" type="ORF">L2E82_10481</name>
</gene>
<proteinExistence type="predicted"/>
<dbReference type="EMBL" id="CM042010">
    <property type="protein sequence ID" value="KAI3780500.1"/>
    <property type="molecule type" value="Genomic_DNA"/>
</dbReference>